<keyword evidence="3" id="KW-1185">Reference proteome</keyword>
<keyword evidence="1" id="KW-1133">Transmembrane helix</keyword>
<keyword evidence="1" id="KW-0472">Membrane</keyword>
<dbReference type="Proteomes" id="UP001303324">
    <property type="component" value="Chromosome"/>
</dbReference>
<feature type="transmembrane region" description="Helical" evidence="1">
    <location>
        <begin position="12"/>
        <end position="30"/>
    </location>
</feature>
<evidence type="ECO:0000313" key="2">
    <source>
        <dbReference type="EMBL" id="WNF24891.1"/>
    </source>
</evidence>
<dbReference type="RefSeq" id="WP_311075917.1">
    <property type="nucleotide sequence ID" value="NZ_CP134494.1"/>
</dbReference>
<sequence>MEIQNSVAKVLRIIGIVVMIGGFIIALVSGTSHGHWSLILPALFSSFVTGMIFIGFSEVIDLLHKIHLQLPQNNNSAIALSKNKDDVNQQQPQKDWQPSLQDLEDIQELYPGQKIRVQATPYEDYCIVHVEGKEHIEVVEIGGFKPKKITADSEPELFNKIQNWYNNLASS</sequence>
<feature type="transmembrane region" description="Helical" evidence="1">
    <location>
        <begin position="36"/>
        <end position="56"/>
    </location>
</feature>
<evidence type="ECO:0000256" key="1">
    <source>
        <dbReference type="SAM" id="Phobius"/>
    </source>
</evidence>
<accession>A0ABY9VQ75</accession>
<keyword evidence="1" id="KW-0812">Transmembrane</keyword>
<reference evidence="2 3" key="1">
    <citation type="submission" date="2023-09" db="EMBL/GenBank/DDBJ databases">
        <title>Microbial mechanism of fulvic acid promoting antimony reduction mineralization in rice fields.</title>
        <authorList>
            <person name="Chen G."/>
            <person name="Lan J."/>
        </authorList>
    </citation>
    <scope>NUCLEOTIDE SEQUENCE [LARGE SCALE GENOMIC DNA]</scope>
    <source>
        <strain evidence="2 3">PS1</strain>
    </source>
</reference>
<name>A0ABY9VQ75_9BACI</name>
<organism evidence="2 3">
    <name type="scientific">Mesobacillus jeotgali</name>
    <dbReference type="NCBI Taxonomy" id="129985"/>
    <lineage>
        <taxon>Bacteria</taxon>
        <taxon>Bacillati</taxon>
        <taxon>Bacillota</taxon>
        <taxon>Bacilli</taxon>
        <taxon>Bacillales</taxon>
        <taxon>Bacillaceae</taxon>
        <taxon>Mesobacillus</taxon>
    </lineage>
</organism>
<evidence type="ECO:0000313" key="3">
    <source>
        <dbReference type="Proteomes" id="UP001303324"/>
    </source>
</evidence>
<dbReference type="EMBL" id="CP134494">
    <property type="protein sequence ID" value="WNF24891.1"/>
    <property type="molecule type" value="Genomic_DNA"/>
</dbReference>
<protein>
    <submittedName>
        <fullName evidence="2">Uncharacterized protein</fullName>
    </submittedName>
</protein>
<proteinExistence type="predicted"/>
<gene>
    <name evidence="2" type="ORF">RH061_10570</name>
</gene>